<dbReference type="InterPro" id="IPR020667">
    <property type="entry name" value="DNA_mismatch_repair_MutL"/>
</dbReference>
<dbReference type="AlphaFoldDB" id="A0A2I7N7T6"/>
<dbReference type="PROSITE" id="PS00058">
    <property type="entry name" value="DNA_MISMATCH_REPAIR_1"/>
    <property type="match status" value="1"/>
</dbReference>
<dbReference type="GO" id="GO:0030983">
    <property type="term" value="F:mismatched DNA binding"/>
    <property type="evidence" value="ECO:0007669"/>
    <property type="project" value="InterPro"/>
</dbReference>
<dbReference type="InterPro" id="IPR037198">
    <property type="entry name" value="MutL_C_sf"/>
</dbReference>
<dbReference type="InterPro" id="IPR038973">
    <property type="entry name" value="MutL/Mlh/Pms-like"/>
</dbReference>
<comment type="similarity">
    <text evidence="1 5">Belongs to the DNA mismatch repair MutL/HexB family.</text>
</comment>
<dbReference type="InterPro" id="IPR013507">
    <property type="entry name" value="DNA_mismatch_S5_2-like"/>
</dbReference>
<dbReference type="SMART" id="SM00853">
    <property type="entry name" value="MutL_C"/>
    <property type="match status" value="1"/>
</dbReference>
<evidence type="ECO:0000256" key="4">
    <source>
        <dbReference type="ARBA" id="ARBA00023204"/>
    </source>
</evidence>
<dbReference type="InterPro" id="IPR002099">
    <property type="entry name" value="MutL/Mlh/PMS"/>
</dbReference>
<dbReference type="Gene3D" id="3.30.565.10">
    <property type="entry name" value="Histidine kinase-like ATPase, C-terminal domain"/>
    <property type="match status" value="1"/>
</dbReference>
<evidence type="ECO:0000259" key="7">
    <source>
        <dbReference type="SMART" id="SM00853"/>
    </source>
</evidence>
<dbReference type="CDD" id="cd16926">
    <property type="entry name" value="HATPase_MutL-MLH-PMS-like"/>
    <property type="match status" value="1"/>
</dbReference>
<accession>A0A2I7N7T6</accession>
<evidence type="ECO:0000256" key="5">
    <source>
        <dbReference type="HAMAP-Rule" id="MF_00149"/>
    </source>
</evidence>
<dbReference type="InterPro" id="IPR042121">
    <property type="entry name" value="MutL_C_regsub"/>
</dbReference>
<dbReference type="GO" id="GO:0006298">
    <property type="term" value="P:mismatch repair"/>
    <property type="evidence" value="ECO:0007669"/>
    <property type="project" value="UniProtKB-UniRule"/>
</dbReference>
<dbReference type="NCBIfam" id="TIGR00585">
    <property type="entry name" value="mutl"/>
    <property type="match status" value="1"/>
</dbReference>
<reference evidence="10" key="1">
    <citation type="submission" date="2017-11" db="EMBL/GenBank/DDBJ databases">
        <authorList>
            <person name="Chan K.G."/>
            <person name="Lee L.S."/>
        </authorList>
    </citation>
    <scope>NUCLEOTIDE SEQUENCE [LARGE SCALE GENOMIC DNA]</scope>
    <source>
        <strain evidence="10">DSM 100970</strain>
    </source>
</reference>
<evidence type="ECO:0000256" key="3">
    <source>
        <dbReference type="ARBA" id="ARBA00022763"/>
    </source>
</evidence>
<keyword evidence="3 5" id="KW-0227">DNA damage</keyword>
<dbReference type="GO" id="GO:0140664">
    <property type="term" value="F:ATP-dependent DNA damage sensor activity"/>
    <property type="evidence" value="ECO:0007669"/>
    <property type="project" value="InterPro"/>
</dbReference>
<dbReference type="SUPFAM" id="SSF54211">
    <property type="entry name" value="Ribosomal protein S5 domain 2-like"/>
    <property type="match status" value="1"/>
</dbReference>
<dbReference type="FunFam" id="3.30.565.10:FF:000003">
    <property type="entry name" value="DNA mismatch repair endonuclease MutL"/>
    <property type="match status" value="1"/>
</dbReference>
<dbReference type="InterPro" id="IPR042120">
    <property type="entry name" value="MutL_C_dimsub"/>
</dbReference>
<dbReference type="GO" id="GO:0032300">
    <property type="term" value="C:mismatch repair complex"/>
    <property type="evidence" value="ECO:0007669"/>
    <property type="project" value="InterPro"/>
</dbReference>
<dbReference type="Pfam" id="PF08676">
    <property type="entry name" value="MutL_C"/>
    <property type="match status" value="1"/>
</dbReference>
<evidence type="ECO:0000313" key="9">
    <source>
        <dbReference type="EMBL" id="AUR52524.1"/>
    </source>
</evidence>
<evidence type="ECO:0000259" key="8">
    <source>
        <dbReference type="SMART" id="SM01340"/>
    </source>
</evidence>
<dbReference type="SMART" id="SM01340">
    <property type="entry name" value="DNA_mis_repair"/>
    <property type="match status" value="1"/>
</dbReference>
<dbReference type="EMBL" id="CP024847">
    <property type="protein sequence ID" value="AUR52524.1"/>
    <property type="molecule type" value="Genomic_DNA"/>
</dbReference>
<dbReference type="RefSeq" id="WP_102951815.1">
    <property type="nucleotide sequence ID" value="NZ_CP024847.1"/>
</dbReference>
<dbReference type="Gene3D" id="3.30.1370.100">
    <property type="entry name" value="MutL, C-terminal domain, regulatory subdomain"/>
    <property type="match status" value="1"/>
</dbReference>
<dbReference type="InterPro" id="IPR014721">
    <property type="entry name" value="Ribsml_uS5_D2-typ_fold_subgr"/>
</dbReference>
<dbReference type="InterPro" id="IPR014762">
    <property type="entry name" value="DNA_mismatch_repair_CS"/>
</dbReference>
<feature type="compositionally biased region" description="Polar residues" evidence="6">
    <location>
        <begin position="367"/>
        <end position="393"/>
    </location>
</feature>
<evidence type="ECO:0000256" key="6">
    <source>
        <dbReference type="SAM" id="MobiDB-lite"/>
    </source>
</evidence>
<dbReference type="SUPFAM" id="SSF55874">
    <property type="entry name" value="ATPase domain of HSP90 chaperone/DNA topoisomerase II/histidine kinase"/>
    <property type="match status" value="1"/>
</dbReference>
<proteinExistence type="inferred from homology"/>
<dbReference type="GO" id="GO:0005524">
    <property type="term" value="F:ATP binding"/>
    <property type="evidence" value="ECO:0007669"/>
    <property type="project" value="InterPro"/>
</dbReference>
<evidence type="ECO:0000256" key="2">
    <source>
        <dbReference type="ARBA" id="ARBA00021975"/>
    </source>
</evidence>
<feature type="domain" description="DNA mismatch repair protein S5" evidence="8">
    <location>
        <begin position="214"/>
        <end position="333"/>
    </location>
</feature>
<dbReference type="Gene3D" id="3.30.230.10">
    <property type="match status" value="1"/>
</dbReference>
<dbReference type="PANTHER" id="PTHR10073:SF12">
    <property type="entry name" value="DNA MISMATCH REPAIR PROTEIN MLH1"/>
    <property type="match status" value="1"/>
</dbReference>
<dbReference type="SUPFAM" id="SSF118116">
    <property type="entry name" value="DNA mismatch repair protein MutL"/>
    <property type="match status" value="1"/>
</dbReference>
<keyword evidence="4 5" id="KW-0234">DNA repair</keyword>
<feature type="domain" description="MutL C-terminal dimerisation" evidence="7">
    <location>
        <begin position="452"/>
        <end position="595"/>
    </location>
</feature>
<dbReference type="InterPro" id="IPR020568">
    <property type="entry name" value="Ribosomal_Su5_D2-typ_SF"/>
</dbReference>
<sequence length="639" mass="71622">MEKNVKLSRIHRLSDNLVNRICAGEVVERPASALKEILENSVDAGATSITIELAEGGSKLIKVSDNGSGIIKDDLPLALERHATSKIDNEDDLYAIRTLGFRGEGLASIASVSWFSLASKVAGESIGYQLSSHFGEVREITPVGINSGTVVEVKDIYHNIPARKKFMKSETTEYQHCRTVFERIAVSYPQIAMKISHNAKEIYNLTDGDLLTRISSLFGNQYKERYFAITEFASEELTLSGYVYHPAYLENNKNVQLFFVNGRYVRDKVIQNAIKQGFSGVLHHEHNPNYVLFLTINPADIDVNVHPSKSEVRFKDSGAIHSFISRSLKKSLAVPLGNNTAISESANNSFKDGGAIWQQSEFNQPLSQNNTASFPSSVNNSYTKDYQSYSPRTNNNQYNSPQNINHNLVREWLGDSLPNQSQFSQQRYKEGSLFEENNADEGDQTFPPLGHALAQLKGIYILSQTKDGMIVVDMHAAHERVILERLKQQLGDNSISAQQLLMPIALSVDPVQIEAFERHKTELQMLGFEIDVIGEGQLAIRAIPMLLDDGQTEQLVLDVLNDFINYGKSNAIIEHQEELLSTMACHCAVRANHQLTNAEMNALLREMERTERSAYCNHGRPTWFKLTMNELDGMFMRGK</sequence>
<organism evidence="9 10">
    <name type="scientific">Aquella oligotrophica</name>
    <dbReference type="NCBI Taxonomy" id="2067065"/>
    <lineage>
        <taxon>Bacteria</taxon>
        <taxon>Pseudomonadati</taxon>
        <taxon>Pseudomonadota</taxon>
        <taxon>Betaproteobacteria</taxon>
        <taxon>Neisseriales</taxon>
        <taxon>Neisseriaceae</taxon>
        <taxon>Aquella</taxon>
    </lineage>
</organism>
<evidence type="ECO:0000313" key="10">
    <source>
        <dbReference type="Proteomes" id="UP000236655"/>
    </source>
</evidence>
<dbReference type="Gene3D" id="3.30.1540.20">
    <property type="entry name" value="MutL, C-terminal domain, dimerisation subdomain"/>
    <property type="match status" value="1"/>
</dbReference>
<dbReference type="PANTHER" id="PTHR10073">
    <property type="entry name" value="DNA MISMATCH REPAIR PROTEIN MLH, PMS, MUTL"/>
    <property type="match status" value="1"/>
</dbReference>
<dbReference type="Proteomes" id="UP000236655">
    <property type="component" value="Chromosome"/>
</dbReference>
<name>A0A2I7N7T6_9NEIS</name>
<keyword evidence="10" id="KW-1185">Reference proteome</keyword>
<dbReference type="Pfam" id="PF13589">
    <property type="entry name" value="HATPase_c_3"/>
    <property type="match status" value="1"/>
</dbReference>
<feature type="region of interest" description="Disordered" evidence="6">
    <location>
        <begin position="367"/>
        <end position="401"/>
    </location>
</feature>
<dbReference type="InterPro" id="IPR036890">
    <property type="entry name" value="HATPase_C_sf"/>
</dbReference>
<evidence type="ECO:0000256" key="1">
    <source>
        <dbReference type="ARBA" id="ARBA00006082"/>
    </source>
</evidence>
<dbReference type="Pfam" id="PF01119">
    <property type="entry name" value="DNA_mis_repair"/>
    <property type="match status" value="1"/>
</dbReference>
<dbReference type="OrthoDB" id="9763467at2"/>
<gene>
    <name evidence="5 9" type="primary">mutL</name>
    <name evidence="9" type="ORF">CUN60_09510</name>
</gene>
<dbReference type="InterPro" id="IPR014790">
    <property type="entry name" value="MutL_C"/>
</dbReference>
<dbReference type="KEGG" id="nba:CUN60_09510"/>
<comment type="function">
    <text evidence="5">This protein is involved in the repair of mismatches in DNA. It is required for dam-dependent methyl-directed DNA mismatch repair. May act as a 'molecular matchmaker', a protein that promotes the formation of a stable complex between two or more DNA-binding proteins in an ATP-dependent manner without itself being part of a final effector complex.</text>
</comment>
<protein>
    <recommendedName>
        <fullName evidence="2 5">DNA mismatch repair protein MutL</fullName>
    </recommendedName>
</protein>
<dbReference type="GO" id="GO:0016887">
    <property type="term" value="F:ATP hydrolysis activity"/>
    <property type="evidence" value="ECO:0007669"/>
    <property type="project" value="InterPro"/>
</dbReference>
<dbReference type="HAMAP" id="MF_00149">
    <property type="entry name" value="DNA_mis_repair"/>
    <property type="match status" value="1"/>
</dbReference>